<evidence type="ECO:0000313" key="2">
    <source>
        <dbReference type="Proteomes" id="UP001152888"/>
    </source>
</evidence>
<dbReference type="GO" id="GO:0070150">
    <property type="term" value="P:mitochondrial glycyl-tRNA aminoacylation"/>
    <property type="evidence" value="ECO:0007669"/>
    <property type="project" value="TreeGrafter"/>
</dbReference>
<dbReference type="OrthoDB" id="6377990at2759"/>
<protein>
    <submittedName>
        <fullName evidence="1">Uncharacterized protein</fullName>
    </submittedName>
</protein>
<keyword evidence="2" id="KW-1185">Reference proteome</keyword>
<organism evidence="1 2">
    <name type="scientific">Acanthoscelides obtectus</name>
    <name type="common">Bean weevil</name>
    <name type="synonym">Bruchus obtectus</name>
    <dbReference type="NCBI Taxonomy" id="200917"/>
    <lineage>
        <taxon>Eukaryota</taxon>
        <taxon>Metazoa</taxon>
        <taxon>Ecdysozoa</taxon>
        <taxon>Arthropoda</taxon>
        <taxon>Hexapoda</taxon>
        <taxon>Insecta</taxon>
        <taxon>Pterygota</taxon>
        <taxon>Neoptera</taxon>
        <taxon>Endopterygota</taxon>
        <taxon>Coleoptera</taxon>
        <taxon>Polyphaga</taxon>
        <taxon>Cucujiformia</taxon>
        <taxon>Chrysomeloidea</taxon>
        <taxon>Chrysomelidae</taxon>
        <taxon>Bruchinae</taxon>
        <taxon>Bruchini</taxon>
        <taxon>Acanthoscelides</taxon>
    </lineage>
</organism>
<proteinExistence type="predicted"/>
<dbReference type="InterPro" id="IPR045864">
    <property type="entry name" value="aa-tRNA-synth_II/BPL/LPL"/>
</dbReference>
<dbReference type="EMBL" id="CAKOFQ010006697">
    <property type="protein sequence ID" value="CAH1961737.1"/>
    <property type="molecule type" value="Genomic_DNA"/>
</dbReference>
<dbReference type="GO" id="GO:0005739">
    <property type="term" value="C:mitochondrion"/>
    <property type="evidence" value="ECO:0007669"/>
    <property type="project" value="TreeGrafter"/>
</dbReference>
<dbReference type="Proteomes" id="UP001152888">
    <property type="component" value="Unassembled WGS sequence"/>
</dbReference>
<sequence length="121" mass="14354">METANKKKKEAVLDLPIASKSTYFWVPQILFNSLRNSEERQNTTLEKRQYPSGHVDRFADLMVKDTKTGQCFRLDQLKKTYLEKICADKEKLQSYVYIYIQHPTAIANYRMDKHENINRCM</sequence>
<gene>
    <name evidence="1" type="ORF">ACAOBT_LOCUS4318</name>
</gene>
<dbReference type="PANTHER" id="PTHR10745">
    <property type="entry name" value="GLYCYL-TRNA SYNTHETASE/DNA POLYMERASE SUBUNIT GAMMA-2"/>
    <property type="match status" value="1"/>
</dbReference>
<dbReference type="PANTHER" id="PTHR10745:SF0">
    <property type="entry name" value="GLYCINE--TRNA LIGASE"/>
    <property type="match status" value="1"/>
</dbReference>
<reference evidence="1" key="1">
    <citation type="submission" date="2022-03" db="EMBL/GenBank/DDBJ databases">
        <authorList>
            <person name="Sayadi A."/>
        </authorList>
    </citation>
    <scope>NUCLEOTIDE SEQUENCE</scope>
</reference>
<evidence type="ECO:0000313" key="1">
    <source>
        <dbReference type="EMBL" id="CAH1961737.1"/>
    </source>
</evidence>
<comment type="caution">
    <text evidence="1">The sequence shown here is derived from an EMBL/GenBank/DDBJ whole genome shotgun (WGS) entry which is preliminary data.</text>
</comment>
<dbReference type="AlphaFoldDB" id="A0A9P0NY75"/>
<dbReference type="InterPro" id="IPR027031">
    <property type="entry name" value="Gly-tRNA_synthase/POLG2"/>
</dbReference>
<dbReference type="GO" id="GO:0004820">
    <property type="term" value="F:glycine-tRNA ligase activity"/>
    <property type="evidence" value="ECO:0007669"/>
    <property type="project" value="TreeGrafter"/>
</dbReference>
<dbReference type="SUPFAM" id="SSF55681">
    <property type="entry name" value="Class II aaRS and biotin synthetases"/>
    <property type="match status" value="1"/>
</dbReference>
<accession>A0A9P0NY75</accession>
<name>A0A9P0NY75_ACAOB</name>
<dbReference type="Gene3D" id="3.30.40.230">
    <property type="match status" value="1"/>
</dbReference>